<dbReference type="Gene3D" id="3.30.360.10">
    <property type="entry name" value="Dihydrodipicolinate Reductase, domain 2"/>
    <property type="match status" value="1"/>
</dbReference>
<proteinExistence type="inferred from homology"/>
<evidence type="ECO:0000259" key="2">
    <source>
        <dbReference type="Pfam" id="PF22725"/>
    </source>
</evidence>
<dbReference type="Pfam" id="PF22725">
    <property type="entry name" value="GFO_IDH_MocA_C3"/>
    <property type="match status" value="1"/>
</dbReference>
<feature type="domain" description="GFO/IDH/MocA-like oxidoreductase" evidence="2">
    <location>
        <begin position="4"/>
        <end position="107"/>
    </location>
</feature>
<reference evidence="4" key="1">
    <citation type="journal article" date="2023" name="Commun. Biol.">
        <title>Genome analysis of Parmales, the sister group of diatoms, reveals the evolutionary specialization of diatoms from phago-mixotrophs to photoautotrophs.</title>
        <authorList>
            <person name="Ban H."/>
            <person name="Sato S."/>
            <person name="Yoshikawa S."/>
            <person name="Yamada K."/>
            <person name="Nakamura Y."/>
            <person name="Ichinomiya M."/>
            <person name="Sato N."/>
            <person name="Blanc-Mathieu R."/>
            <person name="Endo H."/>
            <person name="Kuwata A."/>
            <person name="Ogata H."/>
        </authorList>
    </citation>
    <scope>NUCLEOTIDE SEQUENCE [LARGE SCALE GENOMIC DNA]</scope>
    <source>
        <strain evidence="4">NIES 3699</strain>
    </source>
</reference>
<keyword evidence="4" id="KW-1185">Reference proteome</keyword>
<evidence type="ECO:0000256" key="1">
    <source>
        <dbReference type="ARBA" id="ARBA00010928"/>
    </source>
</evidence>
<dbReference type="AlphaFoldDB" id="A0A9W6ZGF7"/>
<gene>
    <name evidence="3" type="ORF">TrVE_jg821</name>
</gene>
<protein>
    <recommendedName>
        <fullName evidence="2">GFO/IDH/MocA-like oxidoreductase domain-containing protein</fullName>
    </recommendedName>
</protein>
<accession>A0A9W6ZGF7</accession>
<evidence type="ECO:0000313" key="4">
    <source>
        <dbReference type="Proteomes" id="UP001165160"/>
    </source>
</evidence>
<comment type="caution">
    <text evidence="3">The sequence shown here is derived from an EMBL/GenBank/DDBJ whole genome shotgun (WGS) entry which is preliminary data.</text>
</comment>
<name>A0A9W6ZGF7_9STRA</name>
<dbReference type="SUPFAM" id="SSF55347">
    <property type="entry name" value="Glyceraldehyde-3-phosphate dehydrogenase-like, C-terminal domain"/>
    <property type="match status" value="1"/>
</dbReference>
<comment type="similarity">
    <text evidence="1">Belongs to the Gfo/Idh/MocA family.</text>
</comment>
<dbReference type="EMBL" id="BRXX01000614">
    <property type="protein sequence ID" value="GMH49905.1"/>
    <property type="molecule type" value="Genomic_DNA"/>
</dbReference>
<dbReference type="Proteomes" id="UP001165160">
    <property type="component" value="Unassembled WGS sequence"/>
</dbReference>
<sequence>MPAEKKGHWHFDKATSGGGLIMDLGSHIFDLLDHLLGTISNCSGVSVRACDTSPGEKDGIEDVVVGSWSHDIDRDGRQYKLLGVCEFNFAAGVNLDEVTITGTEGLIKFVTFSDDLPVFYSVGGEEEELEFESAGGVQEHVHAPLLEDVVKDLIQGTRDCTSTGESAARCNLVLDKLLGRDEWK</sequence>
<evidence type="ECO:0000313" key="3">
    <source>
        <dbReference type="EMBL" id="GMH49905.1"/>
    </source>
</evidence>
<organism evidence="3 4">
    <name type="scientific">Triparma verrucosa</name>
    <dbReference type="NCBI Taxonomy" id="1606542"/>
    <lineage>
        <taxon>Eukaryota</taxon>
        <taxon>Sar</taxon>
        <taxon>Stramenopiles</taxon>
        <taxon>Ochrophyta</taxon>
        <taxon>Bolidophyceae</taxon>
        <taxon>Parmales</taxon>
        <taxon>Triparmaceae</taxon>
        <taxon>Triparma</taxon>
    </lineage>
</organism>
<dbReference type="InterPro" id="IPR055170">
    <property type="entry name" value="GFO_IDH_MocA-like_dom"/>
</dbReference>